<dbReference type="EMBL" id="OU892280">
    <property type="protein sequence ID" value="CAG9768323.1"/>
    <property type="molecule type" value="Genomic_DNA"/>
</dbReference>
<proteinExistence type="inferred from homology"/>
<dbReference type="GO" id="GO:0005524">
    <property type="term" value="F:ATP binding"/>
    <property type="evidence" value="ECO:0007669"/>
    <property type="project" value="UniProtKB-KW"/>
</dbReference>
<comment type="similarity">
    <text evidence="1">Belongs to the helicase family.</text>
</comment>
<keyword evidence="1" id="KW-0347">Helicase</keyword>
<keyword evidence="1" id="KW-0547">Nucleotide-binding</keyword>
<dbReference type="Proteomes" id="UP001152799">
    <property type="component" value="Chromosome 4"/>
</dbReference>
<dbReference type="GO" id="GO:0016787">
    <property type="term" value="F:hydrolase activity"/>
    <property type="evidence" value="ECO:0007669"/>
    <property type="project" value="UniProtKB-KW"/>
</dbReference>
<dbReference type="PANTHER" id="PTHR10492">
    <property type="match status" value="1"/>
</dbReference>
<reference evidence="3" key="1">
    <citation type="submission" date="2022-01" db="EMBL/GenBank/DDBJ databases">
        <authorList>
            <person name="King R."/>
        </authorList>
    </citation>
    <scope>NUCLEOTIDE SEQUENCE</scope>
</reference>
<keyword evidence="1" id="KW-0234">DNA repair</keyword>
<dbReference type="PANTHER" id="PTHR10492:SF57">
    <property type="entry name" value="ATP-DEPENDENT DNA HELICASE"/>
    <property type="match status" value="1"/>
</dbReference>
<dbReference type="EC" id="5.6.2.3" evidence="1"/>
<dbReference type="Pfam" id="PF05970">
    <property type="entry name" value="PIF1"/>
    <property type="match status" value="1"/>
</dbReference>
<feature type="domain" description="DNA helicase Pif1-like DEAD-box helicase" evidence="2">
    <location>
        <begin position="29"/>
        <end position="137"/>
    </location>
</feature>
<keyword evidence="4" id="KW-1185">Reference proteome</keyword>
<name>A0A9N9MVZ7_9CUCU</name>
<comment type="catalytic activity">
    <reaction evidence="1">
        <text>ATP + H2O = ADP + phosphate + H(+)</text>
        <dbReference type="Rhea" id="RHEA:13065"/>
        <dbReference type="ChEBI" id="CHEBI:15377"/>
        <dbReference type="ChEBI" id="CHEBI:15378"/>
        <dbReference type="ChEBI" id="CHEBI:30616"/>
        <dbReference type="ChEBI" id="CHEBI:43474"/>
        <dbReference type="ChEBI" id="CHEBI:456216"/>
        <dbReference type="EC" id="5.6.2.3"/>
    </reaction>
</comment>
<accession>A0A9N9MVZ7</accession>
<dbReference type="AlphaFoldDB" id="A0A9N9MVZ7"/>
<keyword evidence="1" id="KW-0067">ATP-binding</keyword>
<keyword evidence="1" id="KW-0378">Hydrolase</keyword>
<dbReference type="GO" id="GO:0043139">
    <property type="term" value="F:5'-3' DNA helicase activity"/>
    <property type="evidence" value="ECO:0007669"/>
    <property type="project" value="UniProtKB-EC"/>
</dbReference>
<gene>
    <name evidence="3" type="ORF">CEUTPL_LOCUS8868</name>
</gene>
<dbReference type="InterPro" id="IPR027417">
    <property type="entry name" value="P-loop_NTPase"/>
</dbReference>
<evidence type="ECO:0000313" key="3">
    <source>
        <dbReference type="EMBL" id="CAG9768323.1"/>
    </source>
</evidence>
<evidence type="ECO:0000313" key="4">
    <source>
        <dbReference type="Proteomes" id="UP001152799"/>
    </source>
</evidence>
<dbReference type="OrthoDB" id="272985at2759"/>
<keyword evidence="1" id="KW-0233">DNA recombination</keyword>
<protein>
    <recommendedName>
        <fullName evidence="1">ATP-dependent DNA helicase</fullName>
        <ecNumber evidence="1">5.6.2.3</ecNumber>
    </recommendedName>
</protein>
<evidence type="ECO:0000259" key="2">
    <source>
        <dbReference type="Pfam" id="PF05970"/>
    </source>
</evidence>
<sequence length="146" mass="15776">MEETNYNLDKLRETVSVGEASLTDEQHALGGTGKAFLINCLLAKVRLEGIAVAAASSGIAAILLEGGKTAHAASKLPLILNHVETPMCYISKQSNMAKVLQECKLIIWDECPMSHKNGFEALNNSLKDLGLRKFKRFDGRSNGAFG</sequence>
<dbReference type="Gene3D" id="3.40.50.300">
    <property type="entry name" value="P-loop containing nucleotide triphosphate hydrolases"/>
    <property type="match status" value="1"/>
</dbReference>
<comment type="cofactor">
    <cofactor evidence="1">
        <name>Mg(2+)</name>
        <dbReference type="ChEBI" id="CHEBI:18420"/>
    </cofactor>
</comment>
<dbReference type="InterPro" id="IPR010285">
    <property type="entry name" value="DNA_helicase_pif1-like_DEAD"/>
</dbReference>
<keyword evidence="1" id="KW-0227">DNA damage</keyword>
<evidence type="ECO:0000256" key="1">
    <source>
        <dbReference type="RuleBase" id="RU363044"/>
    </source>
</evidence>
<organism evidence="3 4">
    <name type="scientific">Ceutorhynchus assimilis</name>
    <name type="common">cabbage seed weevil</name>
    <dbReference type="NCBI Taxonomy" id="467358"/>
    <lineage>
        <taxon>Eukaryota</taxon>
        <taxon>Metazoa</taxon>
        <taxon>Ecdysozoa</taxon>
        <taxon>Arthropoda</taxon>
        <taxon>Hexapoda</taxon>
        <taxon>Insecta</taxon>
        <taxon>Pterygota</taxon>
        <taxon>Neoptera</taxon>
        <taxon>Endopterygota</taxon>
        <taxon>Coleoptera</taxon>
        <taxon>Polyphaga</taxon>
        <taxon>Cucujiformia</taxon>
        <taxon>Curculionidae</taxon>
        <taxon>Ceutorhynchinae</taxon>
        <taxon>Ceutorhynchus</taxon>
    </lineage>
</organism>
<dbReference type="GO" id="GO:0006310">
    <property type="term" value="P:DNA recombination"/>
    <property type="evidence" value="ECO:0007669"/>
    <property type="project" value="UniProtKB-KW"/>
</dbReference>
<dbReference type="GO" id="GO:0006281">
    <property type="term" value="P:DNA repair"/>
    <property type="evidence" value="ECO:0007669"/>
    <property type="project" value="UniProtKB-KW"/>
</dbReference>
<dbReference type="GO" id="GO:0000723">
    <property type="term" value="P:telomere maintenance"/>
    <property type="evidence" value="ECO:0007669"/>
    <property type="project" value="InterPro"/>
</dbReference>